<dbReference type="InterPro" id="IPR010497">
    <property type="entry name" value="Epoxide_hydro_N"/>
</dbReference>
<evidence type="ECO:0000256" key="2">
    <source>
        <dbReference type="ARBA" id="ARBA00004111"/>
    </source>
</evidence>
<dbReference type="GO" id="GO:0005789">
    <property type="term" value="C:endoplasmic reticulum membrane"/>
    <property type="evidence" value="ECO:0007669"/>
    <property type="project" value="UniProtKB-SubCell"/>
</dbReference>
<dbReference type="PANTHER" id="PTHR21661">
    <property type="entry name" value="EPOXIDE HYDROLASE 1-RELATED"/>
    <property type="match status" value="1"/>
</dbReference>
<dbReference type="InterPro" id="IPR016292">
    <property type="entry name" value="Epoxide_hydrolase"/>
</dbReference>
<dbReference type="EMBL" id="CAJPEX010005253">
    <property type="protein sequence ID" value="CAG0923499.1"/>
    <property type="molecule type" value="Genomic_DNA"/>
</dbReference>
<evidence type="ECO:0000256" key="6">
    <source>
        <dbReference type="PIRNR" id="PIRNR001112"/>
    </source>
</evidence>
<dbReference type="OrthoDB" id="7130006at2759"/>
<dbReference type="PANTHER" id="PTHR21661:SF35">
    <property type="entry name" value="EPOXIDE HYDROLASE"/>
    <property type="match status" value="1"/>
</dbReference>
<keyword evidence="5 6" id="KW-0378">Hydrolase</keyword>
<comment type="catalytic activity">
    <reaction evidence="6">
        <text>cis-stilbene oxide + H2O = (1R,2R)-hydrobenzoin</text>
        <dbReference type="Rhea" id="RHEA:23900"/>
        <dbReference type="ChEBI" id="CHEBI:15377"/>
        <dbReference type="ChEBI" id="CHEBI:50004"/>
        <dbReference type="ChEBI" id="CHEBI:50014"/>
        <dbReference type="EC" id="3.3.2.9"/>
    </reaction>
</comment>
<evidence type="ECO:0000256" key="8">
    <source>
        <dbReference type="SAM" id="Phobius"/>
    </source>
</evidence>
<keyword evidence="11" id="KW-1185">Reference proteome</keyword>
<gene>
    <name evidence="10" type="ORF">NMOB1V02_LOCUS10963</name>
</gene>
<evidence type="ECO:0000259" key="9">
    <source>
        <dbReference type="Pfam" id="PF06441"/>
    </source>
</evidence>
<feature type="active site" description="Nucleophile" evidence="7">
    <location>
        <position position="249"/>
    </location>
</feature>
<dbReference type="EC" id="3.3.2.9" evidence="6"/>
<keyword evidence="8" id="KW-1133">Transmembrane helix</keyword>
<dbReference type="InterPro" id="IPR029058">
    <property type="entry name" value="AB_hydrolase_fold"/>
</dbReference>
<dbReference type="GO" id="GO:0097176">
    <property type="term" value="P:epoxide metabolic process"/>
    <property type="evidence" value="ECO:0007669"/>
    <property type="project" value="TreeGrafter"/>
</dbReference>
<evidence type="ECO:0000256" key="7">
    <source>
        <dbReference type="PIRSR" id="PIRSR001112-1"/>
    </source>
</evidence>
<evidence type="ECO:0000256" key="3">
    <source>
        <dbReference type="ARBA" id="ARBA00010088"/>
    </source>
</evidence>
<evidence type="ECO:0000256" key="1">
    <source>
        <dbReference type="ARBA" id="ARBA00000221"/>
    </source>
</evidence>
<comment type="similarity">
    <text evidence="3 6">Belongs to the peptidase S33 family.</text>
</comment>
<keyword evidence="4 6" id="KW-0058">Aromatic hydrocarbons catabolism</keyword>
<dbReference type="SUPFAM" id="SSF53474">
    <property type="entry name" value="alpha/beta-Hydrolases"/>
    <property type="match status" value="1"/>
</dbReference>
<sequence length="458" mass="52288">MAPKKANELQIRSDKSQFAGWKFAGVISIFFAFIGLYVHQRLHHVPDLPEFDPDFWFGPGIKPKSVDESIRDFKIDISADILDDWKARLELPSRLRKPLEDVGFEYGFNTDYLSKVRKHWLENYSWGKEQEKLNKYPQFKTQINGMDIHFQRIKPSDFGRTVTNDKPVLPLLLLHGWPGSFVEFQKAIPLLMDTSDSPFDLELIIPSLPGYGFSDPASKPGLGDTEVAIVMNNLMTRLKFDKYYLQGGDWGAAITNIMSTLYPDRILGAHVNMAAVASGRNFLNWGLAAILPKSWFMDPEQVFMMFPMGEKLKTLMLEFGYMHLQSTKPDTVGLPPLESEVNYSLDDMLTNVMVYWVTNSITTSMRLYSESMNIRNLGYAIDEIPCHVPYGAAVFPHEIFMHPETFLADKFKNIVSYQVMPRGGHFAAFEEPELLSDHVKKFIGLVEESRVSAEKKNS</sequence>
<dbReference type="PIRSF" id="PIRSF001112">
    <property type="entry name" value="Epoxide_hydrolase"/>
    <property type="match status" value="1"/>
</dbReference>
<dbReference type="PRINTS" id="PR00412">
    <property type="entry name" value="EPOXHYDRLASE"/>
</dbReference>
<keyword evidence="6 8" id="KW-0472">Membrane</keyword>
<dbReference type="AlphaFoldDB" id="A0A7R9GJC2"/>
<feature type="transmembrane region" description="Helical" evidence="8">
    <location>
        <begin position="21"/>
        <end position="39"/>
    </location>
</feature>
<dbReference type="Gene3D" id="3.40.50.1820">
    <property type="entry name" value="alpha/beta hydrolase"/>
    <property type="match status" value="1"/>
</dbReference>
<comment type="subcellular location">
    <subcellularLocation>
        <location evidence="6">Endoplasmic reticulum membrane</location>
    </subcellularLocation>
    <subcellularLocation>
        <location evidence="2">Microsome membrane</location>
        <topology evidence="2">Single-pass membrane protein</topology>
    </subcellularLocation>
</comment>
<evidence type="ECO:0000313" key="10">
    <source>
        <dbReference type="EMBL" id="CAD7283347.1"/>
    </source>
</evidence>
<feature type="active site" description="Proton donor" evidence="7">
    <location>
        <position position="368"/>
    </location>
</feature>
<dbReference type="Proteomes" id="UP000678499">
    <property type="component" value="Unassembled WGS sequence"/>
</dbReference>
<evidence type="ECO:0000313" key="11">
    <source>
        <dbReference type="Proteomes" id="UP000678499"/>
    </source>
</evidence>
<name>A0A7R9GJC2_9CRUS</name>
<feature type="active site" description="Proton acceptor" evidence="7">
    <location>
        <position position="425"/>
    </location>
</feature>
<accession>A0A7R9GJC2</accession>
<keyword evidence="8" id="KW-0812">Transmembrane</keyword>
<evidence type="ECO:0000256" key="4">
    <source>
        <dbReference type="ARBA" id="ARBA00022797"/>
    </source>
</evidence>
<keyword evidence="6" id="KW-0256">Endoplasmic reticulum</keyword>
<evidence type="ECO:0000256" key="5">
    <source>
        <dbReference type="ARBA" id="ARBA00022801"/>
    </source>
</evidence>
<reference evidence="10" key="1">
    <citation type="submission" date="2020-11" db="EMBL/GenBank/DDBJ databases">
        <authorList>
            <person name="Tran Van P."/>
        </authorList>
    </citation>
    <scope>NUCLEOTIDE SEQUENCE</scope>
</reference>
<feature type="domain" description="Epoxide hydrolase N-terminal" evidence="9">
    <location>
        <begin position="70"/>
        <end position="184"/>
    </location>
</feature>
<dbReference type="GO" id="GO:0033961">
    <property type="term" value="F:cis-stilbene-oxide hydrolase activity"/>
    <property type="evidence" value="ECO:0007669"/>
    <property type="project" value="UniProtKB-UniRule"/>
</dbReference>
<dbReference type="Pfam" id="PF06441">
    <property type="entry name" value="EHN"/>
    <property type="match status" value="1"/>
</dbReference>
<dbReference type="InterPro" id="IPR000639">
    <property type="entry name" value="Epox_hydrolase-like"/>
</dbReference>
<comment type="catalytic activity">
    <reaction evidence="1 6">
        <text>1-(4-methoxyphenyl)-N-methyl-N-[(3-methyloxetan-3-yl)methyl]methanamine + H2O = 2-{[(4-methoxybenzyl)(methyl)amino]methyl}-2-methylpropane-1,3-diol</text>
        <dbReference type="Rhea" id="RHEA:55764"/>
        <dbReference type="ChEBI" id="CHEBI:15377"/>
        <dbReference type="ChEBI" id="CHEBI:139161"/>
        <dbReference type="ChEBI" id="CHEBI:139164"/>
        <dbReference type="EC" id="3.3.2.9"/>
    </reaction>
</comment>
<organism evidence="10">
    <name type="scientific">Notodromas monacha</name>
    <dbReference type="NCBI Taxonomy" id="399045"/>
    <lineage>
        <taxon>Eukaryota</taxon>
        <taxon>Metazoa</taxon>
        <taxon>Ecdysozoa</taxon>
        <taxon>Arthropoda</taxon>
        <taxon>Crustacea</taxon>
        <taxon>Oligostraca</taxon>
        <taxon>Ostracoda</taxon>
        <taxon>Podocopa</taxon>
        <taxon>Podocopida</taxon>
        <taxon>Cypridocopina</taxon>
        <taxon>Cypridoidea</taxon>
        <taxon>Cyprididae</taxon>
        <taxon>Notodromas</taxon>
    </lineage>
</organism>
<proteinExistence type="inferred from homology"/>
<dbReference type="EMBL" id="OA887290">
    <property type="protein sequence ID" value="CAD7283347.1"/>
    <property type="molecule type" value="Genomic_DNA"/>
</dbReference>
<protein>
    <recommendedName>
        <fullName evidence="6">Epoxide hydrolase</fullName>
        <ecNumber evidence="6">3.3.2.9</ecNumber>
    </recommendedName>
</protein>